<gene>
    <name evidence="2" type="ORF">PMEA_00025917</name>
</gene>
<comment type="caution">
    <text evidence="2">The sequence shown here is derived from an EMBL/GenBank/DDBJ whole genome shotgun (WGS) entry which is preliminary data.</text>
</comment>
<evidence type="ECO:0000313" key="2">
    <source>
        <dbReference type="EMBL" id="CAH3040280.1"/>
    </source>
</evidence>
<feature type="non-terminal residue" evidence="2">
    <location>
        <position position="1"/>
    </location>
</feature>
<dbReference type="Proteomes" id="UP001159428">
    <property type="component" value="Unassembled WGS sequence"/>
</dbReference>
<keyword evidence="3" id="KW-1185">Reference proteome</keyword>
<evidence type="ECO:0000313" key="3">
    <source>
        <dbReference type="Proteomes" id="UP001159428"/>
    </source>
</evidence>
<protein>
    <submittedName>
        <fullName evidence="2">Uncharacterized protein</fullName>
    </submittedName>
</protein>
<sequence length="106" mass="12318">RIRRGNVNVDRDQGIVERFNHTWGKGLFTFQYHEINFKEGNRSTERVTRLPEVVSTLNSEMTRWTGKKPVDATKDQSVDTRNSMTSSRPVGLKEKRLDPSKNVRDL</sequence>
<feature type="compositionally biased region" description="Basic and acidic residues" evidence="1">
    <location>
        <begin position="91"/>
        <end position="106"/>
    </location>
</feature>
<feature type="compositionally biased region" description="Basic and acidic residues" evidence="1">
    <location>
        <begin position="68"/>
        <end position="78"/>
    </location>
</feature>
<accession>A0AAU9W0D3</accession>
<organism evidence="2 3">
    <name type="scientific">Pocillopora meandrina</name>
    <dbReference type="NCBI Taxonomy" id="46732"/>
    <lineage>
        <taxon>Eukaryota</taxon>
        <taxon>Metazoa</taxon>
        <taxon>Cnidaria</taxon>
        <taxon>Anthozoa</taxon>
        <taxon>Hexacorallia</taxon>
        <taxon>Scleractinia</taxon>
        <taxon>Astrocoeniina</taxon>
        <taxon>Pocilloporidae</taxon>
        <taxon>Pocillopora</taxon>
    </lineage>
</organism>
<feature type="compositionally biased region" description="Polar residues" evidence="1">
    <location>
        <begin position="79"/>
        <end position="88"/>
    </location>
</feature>
<name>A0AAU9W0D3_9CNID</name>
<proteinExistence type="predicted"/>
<dbReference type="EMBL" id="CALNXJ010000005">
    <property type="protein sequence ID" value="CAH3040280.1"/>
    <property type="molecule type" value="Genomic_DNA"/>
</dbReference>
<reference evidence="2 3" key="1">
    <citation type="submission" date="2022-05" db="EMBL/GenBank/DDBJ databases">
        <authorList>
            <consortium name="Genoscope - CEA"/>
            <person name="William W."/>
        </authorList>
    </citation>
    <scope>NUCLEOTIDE SEQUENCE [LARGE SCALE GENOMIC DNA]</scope>
</reference>
<dbReference type="AlphaFoldDB" id="A0AAU9W0D3"/>
<feature type="region of interest" description="Disordered" evidence="1">
    <location>
        <begin position="60"/>
        <end position="106"/>
    </location>
</feature>
<feature type="non-terminal residue" evidence="2">
    <location>
        <position position="106"/>
    </location>
</feature>
<evidence type="ECO:0000256" key="1">
    <source>
        <dbReference type="SAM" id="MobiDB-lite"/>
    </source>
</evidence>